<dbReference type="InterPro" id="IPR005747">
    <property type="entry name" value="MutS2"/>
</dbReference>
<keyword evidence="5 7" id="KW-0694">RNA-binding</keyword>
<evidence type="ECO:0000256" key="3">
    <source>
        <dbReference type="ARBA" id="ARBA00022801"/>
    </source>
</evidence>
<organism evidence="11 12">
    <name type="scientific">Phototrophicus methaneseepsis</name>
    <dbReference type="NCBI Taxonomy" id="2710758"/>
    <lineage>
        <taxon>Bacteria</taxon>
        <taxon>Bacillati</taxon>
        <taxon>Chloroflexota</taxon>
        <taxon>Candidatus Thermofontia</taxon>
        <taxon>Phototrophicales</taxon>
        <taxon>Phototrophicaceae</taxon>
        <taxon>Phototrophicus</taxon>
    </lineage>
</organism>
<dbReference type="GO" id="GO:0005524">
    <property type="term" value="F:ATP binding"/>
    <property type="evidence" value="ECO:0007669"/>
    <property type="project" value="UniProtKB-UniRule"/>
</dbReference>
<gene>
    <name evidence="7" type="primary">mutS2</name>
    <name evidence="7" type="synonym">rqcU</name>
    <name evidence="11" type="ORF">G4Y79_23410</name>
</gene>
<keyword evidence="4 7" id="KW-0067">ATP-binding</keyword>
<evidence type="ECO:0000256" key="6">
    <source>
        <dbReference type="ARBA" id="ARBA00023125"/>
    </source>
</evidence>
<dbReference type="Gene3D" id="3.30.1370.110">
    <property type="match status" value="1"/>
</dbReference>
<accession>A0A7S8E903</accession>
<dbReference type="SUPFAM" id="SSF48334">
    <property type="entry name" value="DNA repair protein MutS, domain III"/>
    <property type="match status" value="1"/>
</dbReference>
<dbReference type="InterPro" id="IPR000432">
    <property type="entry name" value="DNA_mismatch_repair_MutS_C"/>
</dbReference>
<dbReference type="GO" id="GO:0045910">
    <property type="term" value="P:negative regulation of DNA recombination"/>
    <property type="evidence" value="ECO:0007669"/>
    <property type="project" value="InterPro"/>
</dbReference>
<dbReference type="InterPro" id="IPR027417">
    <property type="entry name" value="P-loop_NTPase"/>
</dbReference>
<protein>
    <recommendedName>
        <fullName evidence="7">Endonuclease MutS2</fullName>
        <ecNumber evidence="7">3.1.-.-</ecNumber>
    </recommendedName>
    <alternativeName>
        <fullName evidence="7">Ribosome-associated protein quality control-upstream factor</fullName>
        <shortName evidence="7">RQC-upstream factor</shortName>
        <shortName evidence="7">RqcU</shortName>
        <ecNumber evidence="7">3.6.4.-</ecNumber>
    </alternativeName>
</protein>
<dbReference type="NCBIfam" id="TIGR01069">
    <property type="entry name" value="mutS2"/>
    <property type="match status" value="1"/>
</dbReference>
<keyword evidence="1 7" id="KW-0699">rRNA-binding</keyword>
<dbReference type="GO" id="GO:0043023">
    <property type="term" value="F:ribosomal large subunit binding"/>
    <property type="evidence" value="ECO:0007669"/>
    <property type="project" value="UniProtKB-UniRule"/>
</dbReference>
<evidence type="ECO:0000256" key="2">
    <source>
        <dbReference type="ARBA" id="ARBA00022741"/>
    </source>
</evidence>
<dbReference type="Pfam" id="PF01713">
    <property type="entry name" value="Smr"/>
    <property type="match status" value="1"/>
</dbReference>
<dbReference type="InterPro" id="IPR045076">
    <property type="entry name" value="MutS"/>
</dbReference>
<sequence length="799" mass="89600">MINEKSLKTLEFDKILAQIAEHTSFSAGRRLVYDLVPTTDLEEARIWQRETGEAFDMLQKEIAFSLGGAHDIREEAINAQRGVVIEAGILLDIRYTLRRAGLLQRDLHRLRKEYPLLAEWADEMDECKSLQQDIARSIDDSGDVKDSASPRLAIIRRDLKQSFDRLQTKLNRIITNKTNLQYLQDNVITMRGGRYVIPLKADFRGKIPGVIHDQSSSGATIFIEPLATVELNNAWRELQLEEDKEIRRILAALTDEVAKFSEDIVRAVEIMGYLDFTLAKARYAQAMNAIQPRMREFTPKKDVPDHPGSTISLQGARHPLLKGHVVPIDVTFDDATWVLVITGPNTGGKTVALKTVGLMTLMAQAGLHVPAEKAELSVFTGVYADIGDEQSIEQSLSTFSSHMTNIISILRECDSTSLVILDEVGAGTDPAEGSALARALLDKLLHKHVTTMVSTHHPELKIYAVETPGVRNASVEFNLETLAPTYRLIVGLPGRSNALAIASRLGLDDDIIDSARGLVATEDLVADDLLDEIQRTRVEISSKHDETEAMRQEIQDLRDDLQARLDQIEDERRDIIRTARRNSEQELEEFRKELKRLQDDMRRKSMPIEQLEALKAAADKMTDWVGRPMDEEAVEPVQETDWKPRLGDNVFLDTLNAEGTIVEMDEKEALVQVGSLRVRAKYNDIRKRTRSERRAAKRGHKREYAPSDPLPPMPESPGMELDLRGERVETALEKLDRYIDAAYLSGLPFGRIIHGKGTGKLRDAVRDYLQNHSLVSKITSADNNEGGAGVTIVHMASLN</sequence>
<feature type="region of interest" description="Disordered" evidence="9">
    <location>
        <begin position="688"/>
        <end position="719"/>
    </location>
</feature>
<dbReference type="CDD" id="cd03280">
    <property type="entry name" value="ABC_MutS2"/>
    <property type="match status" value="1"/>
</dbReference>
<dbReference type="EMBL" id="CP062983">
    <property type="protein sequence ID" value="QPC82600.1"/>
    <property type="molecule type" value="Genomic_DNA"/>
</dbReference>
<dbReference type="InterPro" id="IPR002625">
    <property type="entry name" value="Smr_dom"/>
</dbReference>
<dbReference type="GO" id="GO:0016887">
    <property type="term" value="F:ATP hydrolysis activity"/>
    <property type="evidence" value="ECO:0007669"/>
    <property type="project" value="InterPro"/>
</dbReference>
<dbReference type="PIRSF" id="PIRSF005814">
    <property type="entry name" value="MutS_YshD"/>
    <property type="match status" value="1"/>
</dbReference>
<reference evidence="11 12" key="1">
    <citation type="submission" date="2020-02" db="EMBL/GenBank/DDBJ databases">
        <authorList>
            <person name="Zheng R.K."/>
            <person name="Sun C.M."/>
        </authorList>
    </citation>
    <scope>NUCLEOTIDE SEQUENCE [LARGE SCALE GENOMIC DNA]</scope>
    <source>
        <strain evidence="12">rifampicinis</strain>
    </source>
</reference>
<keyword evidence="7" id="KW-0540">Nuclease</keyword>
<keyword evidence="7 11" id="KW-0255">Endonuclease</keyword>
<evidence type="ECO:0000313" key="12">
    <source>
        <dbReference type="Proteomes" id="UP000594468"/>
    </source>
</evidence>
<dbReference type="HAMAP" id="MF_00092">
    <property type="entry name" value="MutS2"/>
    <property type="match status" value="1"/>
</dbReference>
<dbReference type="GO" id="GO:0030983">
    <property type="term" value="F:mismatched DNA binding"/>
    <property type="evidence" value="ECO:0007669"/>
    <property type="project" value="InterPro"/>
</dbReference>
<dbReference type="PANTHER" id="PTHR48466">
    <property type="entry name" value="OS10G0509000 PROTEIN-RELATED"/>
    <property type="match status" value="1"/>
</dbReference>
<dbReference type="SMART" id="SM00463">
    <property type="entry name" value="SMR"/>
    <property type="match status" value="1"/>
</dbReference>
<dbReference type="Gene3D" id="3.40.50.300">
    <property type="entry name" value="P-loop containing nucleotide triphosphate hydrolases"/>
    <property type="match status" value="1"/>
</dbReference>
<evidence type="ECO:0000313" key="11">
    <source>
        <dbReference type="EMBL" id="QPC82600.1"/>
    </source>
</evidence>
<evidence type="ECO:0000256" key="7">
    <source>
        <dbReference type="HAMAP-Rule" id="MF_00092"/>
    </source>
</evidence>
<dbReference type="AlphaFoldDB" id="A0A7S8E903"/>
<keyword evidence="3 7" id="KW-0378">Hydrolase</keyword>
<dbReference type="GO" id="GO:0072344">
    <property type="term" value="P:rescue of stalled ribosome"/>
    <property type="evidence" value="ECO:0007669"/>
    <property type="project" value="UniProtKB-UniRule"/>
</dbReference>
<comment type="subunit">
    <text evidence="7">Homodimer. Binds to stalled ribosomes, contacting rRNA.</text>
</comment>
<evidence type="ECO:0000256" key="5">
    <source>
        <dbReference type="ARBA" id="ARBA00022884"/>
    </source>
</evidence>
<dbReference type="InterPro" id="IPR007696">
    <property type="entry name" value="DNA_mismatch_repair_MutS_core"/>
</dbReference>
<dbReference type="InterPro" id="IPR036063">
    <property type="entry name" value="Smr_dom_sf"/>
</dbReference>
<dbReference type="EC" id="3.6.4.-" evidence="7"/>
<evidence type="ECO:0000256" key="8">
    <source>
        <dbReference type="SAM" id="Coils"/>
    </source>
</evidence>
<dbReference type="GO" id="GO:0006298">
    <property type="term" value="P:mismatch repair"/>
    <property type="evidence" value="ECO:0007669"/>
    <property type="project" value="InterPro"/>
</dbReference>
<keyword evidence="6 7" id="KW-0238">DNA-binding</keyword>
<evidence type="ECO:0000256" key="4">
    <source>
        <dbReference type="ARBA" id="ARBA00022840"/>
    </source>
</evidence>
<keyword evidence="2 7" id="KW-0547">Nucleotide-binding</keyword>
<dbReference type="InterPro" id="IPR036187">
    <property type="entry name" value="DNA_mismatch_repair_MutS_sf"/>
</dbReference>
<keyword evidence="8" id="KW-0175">Coiled coil</keyword>
<keyword evidence="12" id="KW-1185">Reference proteome</keyword>
<feature type="domain" description="Smr" evidence="10">
    <location>
        <begin position="721"/>
        <end position="796"/>
    </location>
</feature>
<dbReference type="GO" id="GO:0019843">
    <property type="term" value="F:rRNA binding"/>
    <property type="evidence" value="ECO:0007669"/>
    <property type="project" value="UniProtKB-UniRule"/>
</dbReference>
<dbReference type="SUPFAM" id="SSF52540">
    <property type="entry name" value="P-loop containing nucleoside triphosphate hydrolases"/>
    <property type="match status" value="1"/>
</dbReference>
<evidence type="ECO:0000256" key="9">
    <source>
        <dbReference type="SAM" id="MobiDB-lite"/>
    </source>
</evidence>
<dbReference type="Proteomes" id="UP000594468">
    <property type="component" value="Chromosome"/>
</dbReference>
<feature type="coiled-coil region" evidence="8">
    <location>
        <begin position="540"/>
        <end position="600"/>
    </location>
</feature>
<comment type="function">
    <text evidence="7">Endonuclease that is involved in the suppression of homologous recombination and thus may have a key role in the control of bacterial genetic diversity.</text>
</comment>
<dbReference type="InterPro" id="IPR046893">
    <property type="entry name" value="MSSS"/>
</dbReference>
<dbReference type="SMART" id="SM00534">
    <property type="entry name" value="MUTSac"/>
    <property type="match status" value="1"/>
</dbReference>
<dbReference type="PROSITE" id="PS50828">
    <property type="entry name" value="SMR"/>
    <property type="match status" value="1"/>
</dbReference>
<dbReference type="PANTHER" id="PTHR48466:SF2">
    <property type="entry name" value="OS10G0509000 PROTEIN"/>
    <property type="match status" value="1"/>
</dbReference>
<feature type="compositionally biased region" description="Basic residues" evidence="9">
    <location>
        <begin position="688"/>
        <end position="701"/>
    </location>
</feature>
<feature type="binding site" evidence="7">
    <location>
        <begin position="343"/>
        <end position="350"/>
    </location>
    <ligand>
        <name>ATP</name>
        <dbReference type="ChEBI" id="CHEBI:30616"/>
    </ligand>
</feature>
<evidence type="ECO:0000259" key="10">
    <source>
        <dbReference type="PROSITE" id="PS50828"/>
    </source>
</evidence>
<dbReference type="Pfam" id="PF20297">
    <property type="entry name" value="MSSS"/>
    <property type="match status" value="1"/>
</dbReference>
<dbReference type="GO" id="GO:0004519">
    <property type="term" value="F:endonuclease activity"/>
    <property type="evidence" value="ECO:0007669"/>
    <property type="project" value="UniProtKB-UniRule"/>
</dbReference>
<proteinExistence type="inferred from homology"/>
<dbReference type="PROSITE" id="PS00486">
    <property type="entry name" value="DNA_MISMATCH_REPAIR_2"/>
    <property type="match status" value="1"/>
</dbReference>
<evidence type="ECO:0000256" key="1">
    <source>
        <dbReference type="ARBA" id="ARBA00022730"/>
    </source>
</evidence>
<name>A0A7S8E903_9CHLR</name>
<dbReference type="SMART" id="SM00533">
    <property type="entry name" value="MUTSd"/>
    <property type="match status" value="1"/>
</dbReference>
<dbReference type="KEGG" id="pmet:G4Y79_23410"/>
<comment type="similarity">
    <text evidence="7">Belongs to the DNA mismatch repair MutS family. MutS2 subfamily.</text>
</comment>
<dbReference type="Pfam" id="PF00488">
    <property type="entry name" value="MutS_V"/>
    <property type="match status" value="1"/>
</dbReference>
<dbReference type="SUPFAM" id="SSF160443">
    <property type="entry name" value="SMR domain-like"/>
    <property type="match status" value="1"/>
</dbReference>
<dbReference type="GO" id="GO:0140664">
    <property type="term" value="F:ATP-dependent DNA damage sensor activity"/>
    <property type="evidence" value="ECO:0007669"/>
    <property type="project" value="InterPro"/>
</dbReference>
<dbReference type="FunFam" id="3.40.50.300:FF:000830">
    <property type="entry name" value="Endonuclease MutS2"/>
    <property type="match status" value="1"/>
</dbReference>
<dbReference type="RefSeq" id="WP_195170669.1">
    <property type="nucleotide sequence ID" value="NZ_CP062983.1"/>
</dbReference>
<dbReference type="EC" id="3.1.-.-" evidence="7"/>
<comment type="function">
    <text evidence="7">Acts as a ribosome collision sensor, splitting the ribosome into its 2 subunits. Detects stalled/collided 70S ribosomes which it binds and splits by an ATP-hydrolysis driven conformational change. Acts upstream of the ribosome quality control system (RQC), a ribosome-associated complex that mediates the extraction of incompletely synthesized nascent chains from stalled ribosomes and their subsequent degradation. Probably generates substrates for RQC.</text>
</comment>